<dbReference type="GO" id="GO:0005829">
    <property type="term" value="C:cytosol"/>
    <property type="evidence" value="ECO:0007669"/>
    <property type="project" value="TreeGrafter"/>
</dbReference>
<gene>
    <name evidence="6" type="primary">xseB</name>
    <name evidence="7" type="ORF">SAMN05444401_3359</name>
</gene>
<evidence type="ECO:0000313" key="7">
    <source>
        <dbReference type="EMBL" id="SHJ58219.1"/>
    </source>
</evidence>
<dbReference type="PANTHER" id="PTHR34137">
    <property type="entry name" value="EXODEOXYRIBONUCLEASE 7 SMALL SUBUNIT"/>
    <property type="match status" value="1"/>
</dbReference>
<dbReference type="SUPFAM" id="SSF116842">
    <property type="entry name" value="XseB-like"/>
    <property type="match status" value="1"/>
</dbReference>
<comment type="subunit">
    <text evidence="6">Heterooligomer composed of large and small subunits.</text>
</comment>
<dbReference type="HAMAP" id="MF_00337">
    <property type="entry name" value="Exonuc_7_S"/>
    <property type="match status" value="1"/>
</dbReference>
<dbReference type="Gene3D" id="1.10.287.1040">
    <property type="entry name" value="Exonuclease VII, small subunit"/>
    <property type="match status" value="1"/>
</dbReference>
<evidence type="ECO:0000256" key="4">
    <source>
        <dbReference type="ARBA" id="ARBA00022801"/>
    </source>
</evidence>
<evidence type="ECO:0000256" key="6">
    <source>
        <dbReference type="HAMAP-Rule" id="MF_00337"/>
    </source>
</evidence>
<evidence type="ECO:0000313" key="8">
    <source>
        <dbReference type="Proteomes" id="UP000184080"/>
    </source>
</evidence>
<dbReference type="PANTHER" id="PTHR34137:SF1">
    <property type="entry name" value="EXODEOXYRIBONUCLEASE 7 SMALL SUBUNIT"/>
    <property type="match status" value="1"/>
</dbReference>
<dbReference type="AlphaFoldDB" id="A0A1M6KH12"/>
<dbReference type="InterPro" id="IPR037004">
    <property type="entry name" value="Exonuc_VII_ssu_sf"/>
</dbReference>
<keyword evidence="8" id="KW-1185">Reference proteome</keyword>
<proteinExistence type="inferred from homology"/>
<dbReference type="NCBIfam" id="TIGR01280">
    <property type="entry name" value="xseB"/>
    <property type="match status" value="1"/>
</dbReference>
<dbReference type="OrthoDB" id="1924430at2"/>
<comment type="catalytic activity">
    <reaction evidence="6">
        <text>Exonucleolytic cleavage in either 5'- to 3'- or 3'- to 5'-direction to yield nucleoside 5'-phosphates.</text>
        <dbReference type="EC" id="3.1.11.6"/>
    </reaction>
</comment>
<dbReference type="GO" id="GO:0006308">
    <property type="term" value="P:DNA catabolic process"/>
    <property type="evidence" value="ECO:0007669"/>
    <property type="project" value="UniProtKB-UniRule"/>
</dbReference>
<keyword evidence="3 6" id="KW-0540">Nuclease</keyword>
<organism evidence="7 8">
    <name type="scientific">Clostridium amylolyticum</name>
    <dbReference type="NCBI Taxonomy" id="1121298"/>
    <lineage>
        <taxon>Bacteria</taxon>
        <taxon>Bacillati</taxon>
        <taxon>Bacillota</taxon>
        <taxon>Clostridia</taxon>
        <taxon>Eubacteriales</taxon>
        <taxon>Clostridiaceae</taxon>
        <taxon>Clostridium</taxon>
    </lineage>
</organism>
<comment type="subcellular location">
    <subcellularLocation>
        <location evidence="6">Cytoplasm</location>
    </subcellularLocation>
</comment>
<evidence type="ECO:0000256" key="2">
    <source>
        <dbReference type="ARBA" id="ARBA00022490"/>
    </source>
</evidence>
<dbReference type="PIRSF" id="PIRSF006488">
    <property type="entry name" value="Exonuc_VII_S"/>
    <property type="match status" value="1"/>
</dbReference>
<dbReference type="GO" id="GO:0009318">
    <property type="term" value="C:exodeoxyribonuclease VII complex"/>
    <property type="evidence" value="ECO:0007669"/>
    <property type="project" value="UniProtKB-UniRule"/>
</dbReference>
<dbReference type="Pfam" id="PF02609">
    <property type="entry name" value="Exonuc_VII_S"/>
    <property type="match status" value="1"/>
</dbReference>
<dbReference type="STRING" id="1121298.SAMN05444401_3359"/>
<sequence length="70" mass="7966">MPRKSESYNDLVNKLKAIIEKMEAGSLGLEDSMKLYEEGIMLTNKLYAMLKDSEAKIKILKGDSIEELEQ</sequence>
<evidence type="ECO:0000256" key="3">
    <source>
        <dbReference type="ARBA" id="ARBA00022722"/>
    </source>
</evidence>
<dbReference type="RefSeq" id="WP_073009337.1">
    <property type="nucleotide sequence ID" value="NZ_FQZO01000006.1"/>
</dbReference>
<keyword evidence="5 6" id="KW-0269">Exonuclease</keyword>
<protein>
    <recommendedName>
        <fullName evidence="6">Exodeoxyribonuclease 7 small subunit</fullName>
        <ecNumber evidence="6">3.1.11.6</ecNumber>
    </recommendedName>
    <alternativeName>
        <fullName evidence="6">Exodeoxyribonuclease VII small subunit</fullName>
        <shortName evidence="6">Exonuclease VII small subunit</shortName>
    </alternativeName>
</protein>
<accession>A0A1M6KH12</accession>
<reference evidence="7 8" key="1">
    <citation type="submission" date="2016-11" db="EMBL/GenBank/DDBJ databases">
        <authorList>
            <person name="Jaros S."/>
            <person name="Januszkiewicz K."/>
            <person name="Wedrychowicz H."/>
        </authorList>
    </citation>
    <scope>NUCLEOTIDE SEQUENCE [LARGE SCALE GENOMIC DNA]</scope>
    <source>
        <strain evidence="7 8">DSM 21864</strain>
    </source>
</reference>
<dbReference type="EC" id="3.1.11.6" evidence="6"/>
<comment type="function">
    <text evidence="6">Bidirectionally degrades single-stranded DNA into large acid-insoluble oligonucleotides, which are then degraded further into small acid-soluble oligonucleotides.</text>
</comment>
<keyword evidence="4 6" id="KW-0378">Hydrolase</keyword>
<dbReference type="Proteomes" id="UP000184080">
    <property type="component" value="Unassembled WGS sequence"/>
</dbReference>
<evidence type="ECO:0000256" key="5">
    <source>
        <dbReference type="ARBA" id="ARBA00022839"/>
    </source>
</evidence>
<comment type="similarity">
    <text evidence="1 6">Belongs to the XseB family.</text>
</comment>
<dbReference type="GO" id="GO:0008855">
    <property type="term" value="F:exodeoxyribonuclease VII activity"/>
    <property type="evidence" value="ECO:0007669"/>
    <property type="project" value="UniProtKB-UniRule"/>
</dbReference>
<dbReference type="InterPro" id="IPR003761">
    <property type="entry name" value="Exonuc_VII_S"/>
</dbReference>
<keyword evidence="2 6" id="KW-0963">Cytoplasm</keyword>
<name>A0A1M6KH12_9CLOT</name>
<evidence type="ECO:0000256" key="1">
    <source>
        <dbReference type="ARBA" id="ARBA00009998"/>
    </source>
</evidence>
<dbReference type="NCBIfam" id="NF002140">
    <property type="entry name" value="PRK00977.1-4"/>
    <property type="match status" value="1"/>
</dbReference>
<dbReference type="EMBL" id="FQZO01000006">
    <property type="protein sequence ID" value="SHJ58219.1"/>
    <property type="molecule type" value="Genomic_DNA"/>
</dbReference>